<dbReference type="Pfam" id="PF01052">
    <property type="entry name" value="FliMN_C"/>
    <property type="match status" value="1"/>
</dbReference>
<protein>
    <submittedName>
        <fullName evidence="2">FliM/FliN family flagellar motor switch protein</fullName>
    </submittedName>
</protein>
<proteinExistence type="predicted"/>
<keyword evidence="3" id="KW-1185">Reference proteome</keyword>
<dbReference type="EMBL" id="JBGMEK010000011">
    <property type="protein sequence ID" value="MFA0810740.1"/>
    <property type="molecule type" value="Genomic_DNA"/>
</dbReference>
<evidence type="ECO:0000313" key="3">
    <source>
        <dbReference type="Proteomes" id="UP001569428"/>
    </source>
</evidence>
<accession>A0ABV4NXG3</accession>
<dbReference type="SUPFAM" id="SSF101801">
    <property type="entry name" value="Surface presentation of antigens (SPOA)"/>
    <property type="match status" value="1"/>
</dbReference>
<dbReference type="RefSeq" id="WP_371838313.1">
    <property type="nucleotide sequence ID" value="NZ_JBGMEK010000011.1"/>
</dbReference>
<dbReference type="Gene3D" id="2.30.330.10">
    <property type="entry name" value="SpoA-like"/>
    <property type="match status" value="1"/>
</dbReference>
<feature type="domain" description="Flagellar motor switch protein FliN-like C-terminal" evidence="1">
    <location>
        <begin position="183"/>
        <end position="246"/>
    </location>
</feature>
<evidence type="ECO:0000259" key="1">
    <source>
        <dbReference type="Pfam" id="PF01052"/>
    </source>
</evidence>
<reference evidence="2 3" key="1">
    <citation type="submission" date="2024-08" db="EMBL/GenBank/DDBJ databases">
        <authorList>
            <person name="Ishaq N."/>
        </authorList>
    </citation>
    <scope>NUCLEOTIDE SEQUENCE [LARGE SCALE GENOMIC DNA]</scope>
    <source>
        <strain evidence="2 3">DSM 18651</strain>
    </source>
</reference>
<organism evidence="2 3">
    <name type="scientific">Microbulbifer epialgicus</name>
    <dbReference type="NCBI Taxonomy" id="393907"/>
    <lineage>
        <taxon>Bacteria</taxon>
        <taxon>Pseudomonadati</taxon>
        <taxon>Pseudomonadota</taxon>
        <taxon>Gammaproteobacteria</taxon>
        <taxon>Cellvibrionales</taxon>
        <taxon>Microbulbiferaceae</taxon>
        <taxon>Microbulbifer</taxon>
    </lineage>
</organism>
<keyword evidence="2" id="KW-0282">Flagellum</keyword>
<keyword evidence="2" id="KW-0969">Cilium</keyword>
<dbReference type="InterPro" id="IPR036429">
    <property type="entry name" value="SpoA-like_sf"/>
</dbReference>
<dbReference type="Proteomes" id="UP001569428">
    <property type="component" value="Unassembled WGS sequence"/>
</dbReference>
<evidence type="ECO:0000313" key="2">
    <source>
        <dbReference type="EMBL" id="MFA0810740.1"/>
    </source>
</evidence>
<gene>
    <name evidence="2" type="ORF">ACCI49_07380</name>
</gene>
<name>A0ABV4NXG3_9GAMM</name>
<sequence>MNSSNFYVFSQMEEKELSETLNSAILSHSEKWFGHSSIEYVVKNAFELEILNSYDSNYVSDDFFICFPGENKLTLLKEIVKVPVVKEDVGHAISSRVLHDFLSDFSSNFPGVQEVNTLEDKLPKNLHSYGSGWVAVDIVLHKEFLFRCYLAENVVKKIIGNPRQFFPDNSSFGSFSSLFNGCALEFSAGIGMVRLGLQQLKDLEVGDVVKTDVKINEEVNLISSNNQLYIRGYICKRNSYRSVLISGLSEA</sequence>
<dbReference type="InterPro" id="IPR001543">
    <property type="entry name" value="FliN-like_C"/>
</dbReference>
<comment type="caution">
    <text evidence="2">The sequence shown here is derived from an EMBL/GenBank/DDBJ whole genome shotgun (WGS) entry which is preliminary data.</text>
</comment>
<keyword evidence="2" id="KW-0966">Cell projection</keyword>